<accession>A0A2C9JY14</accession>
<reference evidence="4" key="1">
    <citation type="submission" date="2020-05" db="UniProtKB">
        <authorList>
            <consortium name="EnsemblMetazoa"/>
        </authorList>
    </citation>
    <scope>IDENTIFICATION</scope>
    <source>
        <strain evidence="4">BB02</strain>
    </source>
</reference>
<dbReference type="KEGG" id="bgt:106072547"/>
<dbReference type="OrthoDB" id="6159879at2759"/>
<evidence type="ECO:0000256" key="1">
    <source>
        <dbReference type="SAM" id="Coils"/>
    </source>
</evidence>
<evidence type="ECO:0000313" key="4">
    <source>
        <dbReference type="EnsemblMetazoa" id="BGLB009851-PB"/>
    </source>
</evidence>
<dbReference type="EnsemblMetazoa" id="BGLB009851-RB">
    <property type="protein sequence ID" value="BGLB009851-PB"/>
    <property type="gene ID" value="BGLB009851"/>
</dbReference>
<feature type="coiled-coil region" evidence="1">
    <location>
        <begin position="212"/>
        <end position="246"/>
    </location>
</feature>
<feature type="domain" description="Myb/SANT-like DNA-binding" evidence="3">
    <location>
        <begin position="13"/>
        <end position="104"/>
    </location>
</feature>
<evidence type="ECO:0000256" key="2">
    <source>
        <dbReference type="SAM" id="MobiDB-lite"/>
    </source>
</evidence>
<name>A0A2C9JY14_BIOGL</name>
<dbReference type="Pfam" id="PF13837">
    <property type="entry name" value="Myb_DNA-bind_4"/>
    <property type="match status" value="1"/>
</dbReference>
<feature type="region of interest" description="Disordered" evidence="2">
    <location>
        <begin position="175"/>
        <end position="205"/>
    </location>
</feature>
<organism evidence="4 5">
    <name type="scientific">Biomphalaria glabrata</name>
    <name type="common">Bloodfluke planorb</name>
    <name type="synonym">Freshwater snail</name>
    <dbReference type="NCBI Taxonomy" id="6526"/>
    <lineage>
        <taxon>Eukaryota</taxon>
        <taxon>Metazoa</taxon>
        <taxon>Spiralia</taxon>
        <taxon>Lophotrochozoa</taxon>
        <taxon>Mollusca</taxon>
        <taxon>Gastropoda</taxon>
        <taxon>Heterobranchia</taxon>
        <taxon>Euthyneura</taxon>
        <taxon>Panpulmonata</taxon>
        <taxon>Hygrophila</taxon>
        <taxon>Lymnaeoidea</taxon>
        <taxon>Planorbidae</taxon>
        <taxon>Biomphalaria</taxon>
    </lineage>
</organism>
<evidence type="ECO:0000259" key="3">
    <source>
        <dbReference type="Pfam" id="PF13837"/>
    </source>
</evidence>
<proteinExistence type="predicted"/>
<dbReference type="Gene3D" id="1.10.10.60">
    <property type="entry name" value="Homeodomain-like"/>
    <property type="match status" value="1"/>
</dbReference>
<dbReference type="RefSeq" id="XP_013088388.2">
    <property type="nucleotide sequence ID" value="XM_013232934.2"/>
</dbReference>
<feature type="compositionally biased region" description="Basic and acidic residues" evidence="2">
    <location>
        <begin position="180"/>
        <end position="205"/>
    </location>
</feature>
<feature type="region of interest" description="Disordered" evidence="2">
    <location>
        <begin position="116"/>
        <end position="161"/>
    </location>
</feature>
<dbReference type="PANTHER" id="PTHR47595:SF1">
    <property type="entry name" value="MYB_SANT-LIKE DNA-BINDING DOMAIN-CONTAINING PROTEIN"/>
    <property type="match status" value="1"/>
</dbReference>
<dbReference type="PANTHER" id="PTHR47595">
    <property type="entry name" value="HEAT SHOCK 70 KDA PROTEIN 14"/>
    <property type="match status" value="1"/>
</dbReference>
<dbReference type="VEuPathDB" id="VectorBase:BGLAX_038218"/>
<sequence>MAESSETGDDGSKTWNRQNTFLLIDAYNLHKEKFQEPFTKKKDIWDTISQELKAKGHHLSGEKCDKKFRDLKRRYKTIMCRNVLSGKLVDGSNKWIYFDKMDALARKGSTMTYQASSCSLSDESPGSMSSPVTISAQSHVPSISELSRRSENDLSCKSESDSLSDLDINFESTPRKKFKKSTDDHDDHDDHSYHNDHSYHDDPDDHNLQQLLEAMLEQSKKETEILSKLSEENAKMLERLETIHKERLKVESTKAEAMLTFNALFKNFLQKNVNK</sequence>
<protein>
    <recommendedName>
        <fullName evidence="3">Myb/SANT-like DNA-binding domain-containing protein</fullName>
    </recommendedName>
</protein>
<dbReference type="AlphaFoldDB" id="A0A2C9JY14"/>
<dbReference type="InterPro" id="IPR044822">
    <property type="entry name" value="Myb_DNA-bind_4"/>
</dbReference>
<feature type="compositionally biased region" description="Basic and acidic residues" evidence="2">
    <location>
        <begin position="146"/>
        <end position="160"/>
    </location>
</feature>
<dbReference type="VEuPathDB" id="VectorBase:BGLB009851"/>
<keyword evidence="1" id="KW-0175">Coiled coil</keyword>
<gene>
    <name evidence="4" type="primary">106072547</name>
</gene>
<evidence type="ECO:0000313" key="5">
    <source>
        <dbReference type="Proteomes" id="UP000076420"/>
    </source>
</evidence>
<feature type="compositionally biased region" description="Polar residues" evidence="2">
    <location>
        <begin position="116"/>
        <end position="145"/>
    </location>
</feature>
<dbReference type="Proteomes" id="UP000076420">
    <property type="component" value="Unassembled WGS sequence"/>
</dbReference>